<dbReference type="Pfam" id="PF00588">
    <property type="entry name" value="SpoU_methylase"/>
    <property type="match status" value="1"/>
</dbReference>
<dbReference type="GO" id="GO:0002128">
    <property type="term" value="P:tRNA nucleoside ribose methylation"/>
    <property type="evidence" value="ECO:0007669"/>
    <property type="project" value="TreeGrafter"/>
</dbReference>
<evidence type="ECO:0000313" key="7">
    <source>
        <dbReference type="Proteomes" id="UP000325122"/>
    </source>
</evidence>
<dbReference type="EMBL" id="VWOJ01000004">
    <property type="protein sequence ID" value="KAA5801744.1"/>
    <property type="molecule type" value="Genomic_DNA"/>
</dbReference>
<keyword evidence="3 6" id="KW-0808">Transferase</keyword>
<proteinExistence type="inferred from homology"/>
<dbReference type="Gene3D" id="3.40.1280.10">
    <property type="match status" value="1"/>
</dbReference>
<evidence type="ECO:0000259" key="5">
    <source>
        <dbReference type="Pfam" id="PF00588"/>
    </source>
</evidence>
<keyword evidence="7" id="KW-1185">Reference proteome</keyword>
<dbReference type="PANTHER" id="PTHR42786">
    <property type="entry name" value="TRNA/RRNA METHYLTRANSFERASE"/>
    <property type="match status" value="1"/>
</dbReference>
<dbReference type="Gene3D" id="1.10.8.590">
    <property type="match status" value="1"/>
</dbReference>
<dbReference type="InterPro" id="IPR029026">
    <property type="entry name" value="tRNA_m1G_MTases_N"/>
</dbReference>
<comment type="caution">
    <text evidence="6">The sequence shown here is derived from an EMBL/GenBank/DDBJ whole genome shotgun (WGS) entry which is preliminary data.</text>
</comment>
<evidence type="ECO:0000256" key="1">
    <source>
        <dbReference type="ARBA" id="ARBA00007228"/>
    </source>
</evidence>
<evidence type="ECO:0000313" key="6">
    <source>
        <dbReference type="EMBL" id="KAA5801744.1"/>
    </source>
</evidence>
<evidence type="ECO:0000256" key="2">
    <source>
        <dbReference type="ARBA" id="ARBA00022603"/>
    </source>
</evidence>
<gene>
    <name evidence="6" type="ORF">F1654_11835</name>
</gene>
<accession>A0A5M6ZCX5</accession>
<dbReference type="GO" id="GO:0005829">
    <property type="term" value="C:cytosol"/>
    <property type="evidence" value="ECO:0007669"/>
    <property type="project" value="TreeGrafter"/>
</dbReference>
<reference evidence="6 7" key="1">
    <citation type="submission" date="2019-09" db="EMBL/GenBank/DDBJ databases">
        <authorList>
            <person name="Kevbrin V."/>
            <person name="Grouzdev D.S."/>
        </authorList>
    </citation>
    <scope>NUCLEOTIDE SEQUENCE [LARGE SCALE GENOMIC DNA]</scope>
    <source>
        <strain evidence="6 7">G-192</strain>
    </source>
</reference>
<dbReference type="InterPro" id="IPR001537">
    <property type="entry name" value="SpoU_MeTrfase"/>
</dbReference>
<dbReference type="Proteomes" id="UP000325122">
    <property type="component" value="Unassembled WGS sequence"/>
</dbReference>
<dbReference type="PANTHER" id="PTHR42786:SF7">
    <property type="entry name" value="TRNA_RRNA METHYLTRANSFERASE SPOU TYPE DOMAIN-CONTAINING PROTEIN"/>
    <property type="match status" value="1"/>
</dbReference>
<dbReference type="PIRSF" id="PIRSF004808">
    <property type="entry name" value="LasT"/>
    <property type="match status" value="1"/>
</dbReference>
<organism evidence="6 7">
    <name type="scientific">Alkalicaulis satelles</name>
    <dbReference type="NCBI Taxonomy" id="2609175"/>
    <lineage>
        <taxon>Bacteria</taxon>
        <taxon>Pseudomonadati</taxon>
        <taxon>Pseudomonadota</taxon>
        <taxon>Alphaproteobacteria</taxon>
        <taxon>Maricaulales</taxon>
        <taxon>Maricaulaceae</taxon>
        <taxon>Alkalicaulis</taxon>
    </lineage>
</organism>
<comment type="similarity">
    <text evidence="1">Belongs to the class IV-like SAM-binding methyltransferase superfamily. RNA methyltransferase TrmH family.</text>
</comment>
<dbReference type="GO" id="GO:0003723">
    <property type="term" value="F:RNA binding"/>
    <property type="evidence" value="ECO:0007669"/>
    <property type="project" value="InterPro"/>
</dbReference>
<protein>
    <submittedName>
        <fullName evidence="6">RNA methyltransferase</fullName>
    </submittedName>
</protein>
<dbReference type="InterPro" id="IPR029028">
    <property type="entry name" value="Alpha/beta_knot_MTases"/>
</dbReference>
<feature type="domain" description="tRNA/rRNA methyltransferase SpoU type" evidence="5">
    <location>
        <begin position="14"/>
        <end position="162"/>
    </location>
</feature>
<evidence type="ECO:0000256" key="3">
    <source>
        <dbReference type="ARBA" id="ARBA00022679"/>
    </source>
</evidence>
<name>A0A5M6ZCX5_9PROT</name>
<dbReference type="InterPro" id="IPR004384">
    <property type="entry name" value="RNA_MeTrfase_TrmJ/LasT"/>
</dbReference>
<sequence>MTEPGAASGAPAPVFILVGPQMGENIGACARVMGNFAISQLRLAAPRDGWPNPAAQAMAAGSPVLDNAQVFDDFEAAVADCHTLYATTARPRGMVKPVLTARQAMARARSELEAGMRVGVLFGAEKSGLPNAAVTRASAIVTLPVDPDFASLNLAMACGVMAHEWRAGDPAPDMFEPLADRAGAAEMEGLYAHLQDELERAGFFYPPEKTPLMMQNLINGFARGGLTSQEVRTLRGVIKALTLGRGKARIVRED</sequence>
<dbReference type="GO" id="GO:0008173">
    <property type="term" value="F:RNA methyltransferase activity"/>
    <property type="evidence" value="ECO:0007669"/>
    <property type="project" value="InterPro"/>
</dbReference>
<evidence type="ECO:0000256" key="4">
    <source>
        <dbReference type="ARBA" id="ARBA00022691"/>
    </source>
</evidence>
<keyword evidence="4" id="KW-0949">S-adenosyl-L-methionine</keyword>
<dbReference type="CDD" id="cd18093">
    <property type="entry name" value="SpoU-like_TrmJ"/>
    <property type="match status" value="1"/>
</dbReference>
<dbReference type="SUPFAM" id="SSF75217">
    <property type="entry name" value="alpha/beta knot"/>
    <property type="match status" value="1"/>
</dbReference>
<keyword evidence="2 6" id="KW-0489">Methyltransferase</keyword>
<dbReference type="AlphaFoldDB" id="A0A5M6ZCX5"/>